<accession>A0ACC3BM38</accession>
<dbReference type="Proteomes" id="UP000798662">
    <property type="component" value="Chromosome 1"/>
</dbReference>
<sequence>MAAFVPAAAVAAPLCRRPAVVLDCLRRLGAGGGGGSGGGGGGVVGRPAATAAAVGRGWAGGAAVGAAAATSPWGGRRLATAAAASAPRTGGGVPRPLGHPPGGAAAAVATAPPPPPAAAGAPAAVAGAPSPAVPGGGGGGGGRTFRLAPSDFAFLWESCARCFYLKAHGRLYRPRAPFPSVFNTIDLEMKRYFRGRLTGAVLPAMPPGEFLCEDEDAWVESVPLSVPGRSSTVYIRGKLDCLVRDEKDEYGVIDFKTSSVAKSLDIYARQLHAYAYALECPSDASELLPGRVSHMGLVVYEPISFACDDAAVAAVAAAAAVAEGGGAANGAAAAPSLPAYASPGDTVAADLRGRAVWVPITRDDAAFGAFLGDVLGVLEQPEPPAPVAASWGGKGRLACTYCQYLEDVRAGGLAHSGKLPE</sequence>
<evidence type="ECO:0000313" key="2">
    <source>
        <dbReference type="Proteomes" id="UP000798662"/>
    </source>
</evidence>
<keyword evidence="2" id="KW-1185">Reference proteome</keyword>
<evidence type="ECO:0000313" key="1">
    <source>
        <dbReference type="EMBL" id="KAK1859035.1"/>
    </source>
</evidence>
<gene>
    <name evidence="1" type="ORF">I4F81_001633</name>
</gene>
<name>A0ACC3BM38_PYRYE</name>
<proteinExistence type="predicted"/>
<dbReference type="EMBL" id="CM020618">
    <property type="protein sequence ID" value="KAK1859035.1"/>
    <property type="molecule type" value="Genomic_DNA"/>
</dbReference>
<reference evidence="1" key="1">
    <citation type="submission" date="2019-11" db="EMBL/GenBank/DDBJ databases">
        <title>Nori genome reveals adaptations in red seaweeds to the harsh intertidal environment.</title>
        <authorList>
            <person name="Wang D."/>
            <person name="Mao Y."/>
        </authorList>
    </citation>
    <scope>NUCLEOTIDE SEQUENCE</scope>
    <source>
        <tissue evidence="1">Gametophyte</tissue>
    </source>
</reference>
<protein>
    <submittedName>
        <fullName evidence="1">Uncharacterized protein</fullName>
    </submittedName>
</protein>
<comment type="caution">
    <text evidence="1">The sequence shown here is derived from an EMBL/GenBank/DDBJ whole genome shotgun (WGS) entry which is preliminary data.</text>
</comment>
<organism evidence="1 2">
    <name type="scientific">Pyropia yezoensis</name>
    <name type="common">Susabi-nori</name>
    <name type="synonym">Porphyra yezoensis</name>
    <dbReference type="NCBI Taxonomy" id="2788"/>
    <lineage>
        <taxon>Eukaryota</taxon>
        <taxon>Rhodophyta</taxon>
        <taxon>Bangiophyceae</taxon>
        <taxon>Bangiales</taxon>
        <taxon>Bangiaceae</taxon>
        <taxon>Pyropia</taxon>
    </lineage>
</organism>